<comment type="function">
    <text evidence="3 4">Catalyzes the conversion of N5-carboxyaminoimidazole ribonucleotide (N5-CAIR) to 4-carboxy-5-aminoimidazole ribonucleotide (CAIR).</text>
</comment>
<dbReference type="SMART" id="SM01001">
    <property type="entry name" value="AIRC"/>
    <property type="match status" value="1"/>
</dbReference>
<organism evidence="7 8">
    <name type="scientific">Hydrogeniiclostridium mannosilyticum</name>
    <dbReference type="NCBI Taxonomy" id="2764322"/>
    <lineage>
        <taxon>Bacteria</taxon>
        <taxon>Bacillati</taxon>
        <taxon>Bacillota</taxon>
        <taxon>Clostridia</taxon>
        <taxon>Eubacteriales</taxon>
        <taxon>Acutalibacteraceae</taxon>
        <taxon>Hydrogeniiclostridium</taxon>
    </lineage>
</organism>
<gene>
    <name evidence="3 7" type="primary">purE</name>
    <name evidence="7" type="ORF">DPQ25_09345</name>
</gene>
<feature type="domain" description="PurE" evidence="6">
    <location>
        <begin position="1"/>
        <end position="144"/>
    </location>
</feature>
<comment type="pathway">
    <text evidence="3 4">Purine metabolism; IMP biosynthesis via de novo pathway; 5-amino-1-(5-phospho-D-ribosyl)imidazole-4-carboxylate from 5-amino-1-(5-phospho-D-ribosyl)imidazole (N5-CAIR route): step 2/2.</text>
</comment>
<dbReference type="InterPro" id="IPR024694">
    <property type="entry name" value="PurE_prokaryotes"/>
</dbReference>
<dbReference type="GO" id="GO:0034023">
    <property type="term" value="F:5-(carboxyamino)imidazole ribonucleotide mutase activity"/>
    <property type="evidence" value="ECO:0007669"/>
    <property type="project" value="UniProtKB-UniRule"/>
</dbReference>
<dbReference type="GO" id="GO:0016829">
    <property type="term" value="F:lyase activity"/>
    <property type="evidence" value="ECO:0007669"/>
    <property type="project" value="UniProtKB-KW"/>
</dbReference>
<keyword evidence="2 3" id="KW-0413">Isomerase</keyword>
<feature type="binding site" evidence="3 5">
    <location>
        <position position="6"/>
    </location>
    <ligand>
        <name>substrate</name>
    </ligand>
</feature>
<keyword evidence="7" id="KW-0456">Lyase</keyword>
<evidence type="ECO:0000256" key="4">
    <source>
        <dbReference type="PIRNR" id="PIRNR001338"/>
    </source>
</evidence>
<keyword evidence="8" id="KW-1185">Reference proteome</keyword>
<evidence type="ECO:0000259" key="6">
    <source>
        <dbReference type="SMART" id="SM01001"/>
    </source>
</evidence>
<dbReference type="EMBL" id="QLYR01000005">
    <property type="protein sequence ID" value="RAQ28553.1"/>
    <property type="molecule type" value="Genomic_DNA"/>
</dbReference>
<dbReference type="PANTHER" id="PTHR23046:SF2">
    <property type="entry name" value="PHOSPHORIBOSYLAMINOIMIDAZOLE CARBOXYLASE"/>
    <property type="match status" value="1"/>
</dbReference>
<evidence type="ECO:0000256" key="5">
    <source>
        <dbReference type="PIRSR" id="PIRSR001338-1"/>
    </source>
</evidence>
<name>A0A328UEI6_9FIRM</name>
<evidence type="ECO:0000256" key="1">
    <source>
        <dbReference type="ARBA" id="ARBA00022755"/>
    </source>
</evidence>
<dbReference type="PIRSF" id="PIRSF001338">
    <property type="entry name" value="AIR_carboxylase"/>
    <property type="match status" value="1"/>
</dbReference>
<dbReference type="UniPathway" id="UPA00074">
    <property type="reaction ID" value="UER00943"/>
</dbReference>
<dbReference type="Gene3D" id="3.40.50.1970">
    <property type="match status" value="1"/>
</dbReference>
<dbReference type="InterPro" id="IPR000031">
    <property type="entry name" value="PurE_dom"/>
</dbReference>
<comment type="caution">
    <text evidence="7">The sequence shown here is derived from an EMBL/GenBank/DDBJ whole genome shotgun (WGS) entry which is preliminary data.</text>
</comment>
<dbReference type="GO" id="GO:0006189">
    <property type="term" value="P:'de novo' IMP biosynthetic process"/>
    <property type="evidence" value="ECO:0007669"/>
    <property type="project" value="UniProtKB-UniRule"/>
</dbReference>
<dbReference type="Pfam" id="PF00731">
    <property type="entry name" value="AIRC"/>
    <property type="match status" value="1"/>
</dbReference>
<evidence type="ECO:0000313" key="7">
    <source>
        <dbReference type="EMBL" id="RAQ28553.1"/>
    </source>
</evidence>
<proteinExistence type="inferred from homology"/>
<dbReference type="HAMAP" id="MF_01929">
    <property type="entry name" value="PurE_classI"/>
    <property type="match status" value="1"/>
</dbReference>
<evidence type="ECO:0000256" key="3">
    <source>
        <dbReference type="HAMAP-Rule" id="MF_01929"/>
    </source>
</evidence>
<dbReference type="NCBIfam" id="TIGR01162">
    <property type="entry name" value="purE"/>
    <property type="match status" value="1"/>
</dbReference>
<protein>
    <recommendedName>
        <fullName evidence="3 4">N5-carboxyaminoimidazole ribonucleotide mutase</fullName>
        <shortName evidence="3 4">N5-CAIR mutase</shortName>
        <ecNumber evidence="3 4">5.4.99.18</ecNumber>
    </recommendedName>
    <alternativeName>
        <fullName evidence="3">5-(carboxyamino)imidazole ribonucleotide mutase</fullName>
    </alternativeName>
</protein>
<keyword evidence="1 3" id="KW-0658">Purine biosynthesis</keyword>
<dbReference type="PANTHER" id="PTHR23046">
    <property type="entry name" value="PHOSPHORIBOSYLAMINOIMIDAZOLE CARBOXYLASE CATALYTIC SUBUNIT"/>
    <property type="match status" value="1"/>
</dbReference>
<dbReference type="InterPro" id="IPR033747">
    <property type="entry name" value="PurE_ClassI"/>
</dbReference>
<accession>A0A328UEI6</accession>
<dbReference type="AlphaFoldDB" id="A0A328UEI6"/>
<reference evidence="7 8" key="1">
    <citation type="submission" date="2018-06" db="EMBL/GenBank/DDBJ databases">
        <title>Noncontiguous genome sequence of Ruminococcaceae bacterium ASD2818.</title>
        <authorList>
            <person name="Chaplin A.V."/>
            <person name="Sokolova S.R."/>
            <person name="Kochetkova T.O."/>
            <person name="Goltsov A.Y."/>
            <person name="Trofimov D.Y."/>
            <person name="Efimov B.A."/>
        </authorList>
    </citation>
    <scope>NUCLEOTIDE SEQUENCE [LARGE SCALE GENOMIC DNA]</scope>
    <source>
        <strain evidence="7 8">ASD2818</strain>
    </source>
</reference>
<evidence type="ECO:0000256" key="2">
    <source>
        <dbReference type="ARBA" id="ARBA00023235"/>
    </source>
</evidence>
<dbReference type="Proteomes" id="UP000249377">
    <property type="component" value="Unassembled WGS sequence"/>
</dbReference>
<sequence>MGSDSDFPKVVPAIKRLKTFGVPVEVHVMSAHRTPQAAADFSEKAAENGIGVIIAAAGKAAHLGGVLAAHTTLPVIGIPVKSSTLDGLDALLATVQMPSGIPVATVAIDGADNAAILAVQMLALSDKGLAAQLVQMKKEMAEGVAEKDAAIQQEVECL</sequence>
<dbReference type="EC" id="5.4.99.18" evidence="3 4"/>
<feature type="binding site" evidence="3 5">
    <location>
        <position position="3"/>
    </location>
    <ligand>
        <name>substrate</name>
    </ligand>
</feature>
<dbReference type="SUPFAM" id="SSF52255">
    <property type="entry name" value="N5-CAIR mutase (phosphoribosylaminoimidazole carboxylase, PurE)"/>
    <property type="match status" value="1"/>
</dbReference>
<comment type="catalytic activity">
    <reaction evidence="3 4">
        <text>5-carboxyamino-1-(5-phospho-D-ribosyl)imidazole + H(+) = 5-amino-1-(5-phospho-D-ribosyl)imidazole-4-carboxylate</text>
        <dbReference type="Rhea" id="RHEA:13193"/>
        <dbReference type="ChEBI" id="CHEBI:15378"/>
        <dbReference type="ChEBI" id="CHEBI:58730"/>
        <dbReference type="ChEBI" id="CHEBI:77657"/>
        <dbReference type="EC" id="5.4.99.18"/>
    </reaction>
</comment>
<evidence type="ECO:0000313" key="8">
    <source>
        <dbReference type="Proteomes" id="UP000249377"/>
    </source>
</evidence>
<feature type="binding site" evidence="3 5">
    <location>
        <position position="33"/>
    </location>
    <ligand>
        <name>substrate</name>
    </ligand>
</feature>
<comment type="similarity">
    <text evidence="3">Belongs to the AIR carboxylase family. Class I subfamily.</text>
</comment>